<name>A0A6V7VWQ0_MELEN</name>
<evidence type="ECO:0000256" key="3">
    <source>
        <dbReference type="ARBA" id="ARBA00023002"/>
    </source>
</evidence>
<keyword evidence="3 4" id="KW-0560">Oxidoreductase</keyword>
<comment type="similarity">
    <text evidence="4">Belongs to the FMO family.</text>
</comment>
<comment type="cofactor">
    <cofactor evidence="4">
        <name>FAD</name>
        <dbReference type="ChEBI" id="CHEBI:57692"/>
    </cofactor>
</comment>
<accession>A0A6V7VWQ0</accession>
<protein>
    <recommendedName>
        <fullName evidence="4">Flavin-containing monooxygenase</fullName>
        <ecNumber evidence="4">1.-.-.-</ecNumber>
    </recommendedName>
</protein>
<dbReference type="PANTHER" id="PTHR23023">
    <property type="entry name" value="DIMETHYLANILINE MONOOXYGENASE"/>
    <property type="match status" value="1"/>
</dbReference>
<dbReference type="Pfam" id="PF00743">
    <property type="entry name" value="FMO-like"/>
    <property type="match status" value="1"/>
</dbReference>
<dbReference type="EC" id="1.-.-.-" evidence="4"/>
<dbReference type="GO" id="GO:0050661">
    <property type="term" value="F:NADP binding"/>
    <property type="evidence" value="ECO:0007669"/>
    <property type="project" value="InterPro"/>
</dbReference>
<dbReference type="Proteomes" id="UP000580250">
    <property type="component" value="Unassembled WGS sequence"/>
</dbReference>
<comment type="caution">
    <text evidence="5">The sequence shown here is derived from an EMBL/GenBank/DDBJ whole genome shotgun (WGS) entry which is preliminary data.</text>
</comment>
<keyword evidence="2 4" id="KW-0274">FAD</keyword>
<dbReference type="InterPro" id="IPR020946">
    <property type="entry name" value="Flavin_mOase-like"/>
</dbReference>
<dbReference type="AlphaFoldDB" id="A0A6V7VWQ0"/>
<dbReference type="OrthoDB" id="66881at2759"/>
<proteinExistence type="inferred from homology"/>
<dbReference type="GO" id="GO:0004499">
    <property type="term" value="F:N,N-dimethylaniline monooxygenase activity"/>
    <property type="evidence" value="ECO:0007669"/>
    <property type="project" value="InterPro"/>
</dbReference>
<evidence type="ECO:0000313" key="5">
    <source>
        <dbReference type="EMBL" id="CAD2179365.1"/>
    </source>
</evidence>
<evidence type="ECO:0000256" key="2">
    <source>
        <dbReference type="ARBA" id="ARBA00022827"/>
    </source>
</evidence>
<gene>
    <name evidence="5" type="ORF">MENT_LOCUS31366</name>
</gene>
<sequence>MPIAEMQARLFFESLNGNVILPKWRAMQDNIRERKEKLQSRYVKSLIVDYIDYMDELARLIGCLPALGKYAISDPTFYQKLLFGANAPYVYRLDGPGKWDGARNAIMTMEERIYDGMRGVELKENSISTNLDENDLIPATGPTFNERQKRTNIFKQRLSRQFNF</sequence>
<reference evidence="5 6" key="1">
    <citation type="submission" date="2020-08" db="EMBL/GenBank/DDBJ databases">
        <authorList>
            <person name="Koutsovoulos G."/>
            <person name="Danchin GJ E."/>
        </authorList>
    </citation>
    <scope>NUCLEOTIDE SEQUENCE [LARGE SCALE GENOMIC DNA]</scope>
</reference>
<evidence type="ECO:0000313" key="6">
    <source>
        <dbReference type="Proteomes" id="UP000580250"/>
    </source>
</evidence>
<dbReference type="GO" id="GO:0050660">
    <property type="term" value="F:flavin adenine dinucleotide binding"/>
    <property type="evidence" value="ECO:0007669"/>
    <property type="project" value="InterPro"/>
</dbReference>
<dbReference type="InterPro" id="IPR050346">
    <property type="entry name" value="FMO-like"/>
</dbReference>
<keyword evidence="1 4" id="KW-0285">Flavoprotein</keyword>
<evidence type="ECO:0000256" key="1">
    <source>
        <dbReference type="ARBA" id="ARBA00022630"/>
    </source>
</evidence>
<keyword evidence="4" id="KW-0503">Monooxygenase</keyword>
<organism evidence="5 6">
    <name type="scientific">Meloidogyne enterolobii</name>
    <name type="common">Root-knot nematode worm</name>
    <name type="synonym">Meloidogyne mayaguensis</name>
    <dbReference type="NCBI Taxonomy" id="390850"/>
    <lineage>
        <taxon>Eukaryota</taxon>
        <taxon>Metazoa</taxon>
        <taxon>Ecdysozoa</taxon>
        <taxon>Nematoda</taxon>
        <taxon>Chromadorea</taxon>
        <taxon>Rhabditida</taxon>
        <taxon>Tylenchina</taxon>
        <taxon>Tylenchomorpha</taxon>
        <taxon>Tylenchoidea</taxon>
        <taxon>Meloidogynidae</taxon>
        <taxon>Meloidogyninae</taxon>
        <taxon>Meloidogyne</taxon>
    </lineage>
</organism>
<dbReference type="EMBL" id="CAJEWN010000342">
    <property type="protein sequence ID" value="CAD2179365.1"/>
    <property type="molecule type" value="Genomic_DNA"/>
</dbReference>
<evidence type="ECO:0000256" key="4">
    <source>
        <dbReference type="RuleBase" id="RU361177"/>
    </source>
</evidence>